<proteinExistence type="predicted"/>
<dbReference type="Proteomes" id="UP000699042">
    <property type="component" value="Unassembled WGS sequence"/>
</dbReference>
<accession>A0A9P7RHX4</accession>
<gene>
    <name evidence="1" type="ORF">JMJ77_008315</name>
</gene>
<evidence type="ECO:0000313" key="2">
    <source>
        <dbReference type="Proteomes" id="UP000699042"/>
    </source>
</evidence>
<reference evidence="1" key="1">
    <citation type="submission" date="2021-05" db="EMBL/GenBank/DDBJ databases">
        <title>Comparative genomics of three Colletotrichum scovillei strains and genetic complementation revealed genes involved fungal growth and virulence on chili pepper.</title>
        <authorList>
            <person name="Hsieh D.-K."/>
            <person name="Chuang S.-C."/>
            <person name="Chen C.-Y."/>
            <person name="Chao Y.-T."/>
            <person name="Lu M.-Y.J."/>
            <person name="Lee M.-H."/>
            <person name="Shih M.-C."/>
        </authorList>
    </citation>
    <scope>NUCLEOTIDE SEQUENCE</scope>
    <source>
        <strain evidence="1">Coll-153</strain>
    </source>
</reference>
<keyword evidence="2" id="KW-1185">Reference proteome</keyword>
<dbReference type="EMBL" id="JAESDN010000002">
    <property type="protein sequence ID" value="KAG7055864.1"/>
    <property type="molecule type" value="Genomic_DNA"/>
</dbReference>
<dbReference type="AlphaFoldDB" id="A0A9P7RHX4"/>
<comment type="caution">
    <text evidence="1">The sequence shown here is derived from an EMBL/GenBank/DDBJ whole genome shotgun (WGS) entry which is preliminary data.</text>
</comment>
<protein>
    <submittedName>
        <fullName evidence="1">Uncharacterized protein</fullName>
    </submittedName>
</protein>
<name>A0A9P7RHX4_9PEZI</name>
<organism evidence="1 2">
    <name type="scientific">Colletotrichum scovillei</name>
    <dbReference type="NCBI Taxonomy" id="1209932"/>
    <lineage>
        <taxon>Eukaryota</taxon>
        <taxon>Fungi</taxon>
        <taxon>Dikarya</taxon>
        <taxon>Ascomycota</taxon>
        <taxon>Pezizomycotina</taxon>
        <taxon>Sordariomycetes</taxon>
        <taxon>Hypocreomycetidae</taxon>
        <taxon>Glomerellales</taxon>
        <taxon>Glomerellaceae</taxon>
        <taxon>Colletotrichum</taxon>
        <taxon>Colletotrichum acutatum species complex</taxon>
    </lineage>
</organism>
<evidence type="ECO:0000313" key="1">
    <source>
        <dbReference type="EMBL" id="KAG7055864.1"/>
    </source>
</evidence>
<sequence>MTTRRCGTWMWTISNLQHLQCVLNDGHEVSRQMDITTLERFAYVSGKKCKRLYCMDHYLVRTRDGTIEKPEQHSYFDRAEVS</sequence>